<evidence type="ECO:0000313" key="2">
    <source>
        <dbReference type="Proteomes" id="UP001431656"/>
    </source>
</evidence>
<proteinExistence type="predicted"/>
<evidence type="ECO:0000313" key="1">
    <source>
        <dbReference type="EMBL" id="BEH00906.1"/>
    </source>
</evidence>
<protein>
    <submittedName>
        <fullName evidence="1">Uncharacterized protein</fullName>
    </submittedName>
</protein>
<dbReference type="EMBL" id="AP028056">
    <property type="protein sequence ID" value="BEH00906.1"/>
    <property type="molecule type" value="Genomic_DNA"/>
</dbReference>
<name>A0AAN0K6W8_9ACTN</name>
<organism evidence="1 2">
    <name type="scientific">Brooklawnia propionicigenes</name>
    <dbReference type="NCBI Taxonomy" id="3041175"/>
    <lineage>
        <taxon>Bacteria</taxon>
        <taxon>Bacillati</taxon>
        <taxon>Actinomycetota</taxon>
        <taxon>Actinomycetes</taxon>
        <taxon>Propionibacteriales</taxon>
        <taxon>Propionibacteriaceae</taxon>
        <taxon>Brooklawnia</taxon>
    </lineage>
</organism>
<reference evidence="1" key="1">
    <citation type="journal article" date="2024" name="Int. J. Syst. Evol. Microbiol.">
        <title>Brooklawnia propionicigenes sp. nov., a facultatively anaerobic, propionate-producing bacterium isolated from a methanogenic reactor treating waste from cattle farms.</title>
        <authorList>
            <person name="Akita Y."/>
            <person name="Ueki A."/>
            <person name="Tonouchi A."/>
            <person name="Sugawara Y."/>
            <person name="Honma S."/>
            <person name="Kaku N."/>
            <person name="Ueki K."/>
        </authorList>
    </citation>
    <scope>NUCLEOTIDE SEQUENCE</scope>
    <source>
        <strain evidence="1">SH051</strain>
    </source>
</reference>
<dbReference type="AlphaFoldDB" id="A0AAN0K6W8"/>
<keyword evidence="2" id="KW-1185">Reference proteome</keyword>
<sequence length="157" mass="17598">MPENLQLKTPGMTYMKCLAHLMGVSNSRAMGWFHARDEIRGFQQKLAGTGGVFRTTMDAETVTRAGLQLFVRAQNPQSEKYRSMPGLSLLDRVCAESYVDEFAFIRPDALNPIEAIELWDDRGRLTPVDRRTKLYKSAAKTLATPTKTTATSPARDK</sequence>
<dbReference type="Proteomes" id="UP001431656">
    <property type="component" value="Chromosome"/>
</dbReference>
<dbReference type="KEGG" id="broo:brsh051_01870"/>
<gene>
    <name evidence="1" type="ORF">brsh051_01870</name>
</gene>
<accession>A0AAN0K6W8</accession>